<keyword evidence="3" id="KW-1185">Reference proteome</keyword>
<evidence type="ECO:0000313" key="3">
    <source>
        <dbReference type="Proteomes" id="UP000234254"/>
    </source>
</evidence>
<dbReference type="EMBL" id="MSFM01000003">
    <property type="protein sequence ID" value="PKY06721.1"/>
    <property type="molecule type" value="Genomic_DNA"/>
</dbReference>
<gene>
    <name evidence="2" type="ORF">P168DRAFT_117767</name>
</gene>
<reference evidence="2" key="1">
    <citation type="submission" date="2016-12" db="EMBL/GenBank/DDBJ databases">
        <title>The genomes of Aspergillus section Nigri reveals drivers in fungal speciation.</title>
        <authorList>
            <consortium name="DOE Joint Genome Institute"/>
            <person name="Vesth T.C."/>
            <person name="Nybo J."/>
            <person name="Theobald S."/>
            <person name="Brandl J."/>
            <person name="Frisvad J.C."/>
            <person name="Nielsen K.F."/>
            <person name="Lyhne E.K."/>
            <person name="Kogle M.E."/>
            <person name="Kuo A."/>
            <person name="Riley R."/>
            <person name="Clum A."/>
            <person name="Nolan M."/>
            <person name="Lipzen A."/>
            <person name="Salamov A."/>
            <person name="Henrissat B."/>
            <person name="Wiebenga A."/>
            <person name="De vries R.P."/>
            <person name="Grigoriev I.V."/>
            <person name="Mortensen U.H."/>
            <person name="Andersen M.R."/>
            <person name="Baker S.E."/>
        </authorList>
    </citation>
    <scope>NUCLEOTIDE SEQUENCE</scope>
    <source>
        <strain evidence="2">IBT 28561</strain>
    </source>
</reference>
<sequence length="150" mass="16972">MTVAETMEPYKTREVPGSSNWARRGRMDCGWLVGGIGRRESDGCKWYNGEGTRTGFSWDHRFCLIFVTVFVVIVLALQDRPVYPPPPSTIPLRMQSIPNHAKRSIKFTMLPYHCHCFLTLPFSFPISSSRLFCCLSHSGPTTEKTGAAHF</sequence>
<name>A0A2I1DA31_ASPC2</name>
<organism evidence="2 3">
    <name type="scientific">Aspergillus campestris (strain IBT 28561)</name>
    <dbReference type="NCBI Taxonomy" id="1392248"/>
    <lineage>
        <taxon>Eukaryota</taxon>
        <taxon>Fungi</taxon>
        <taxon>Dikarya</taxon>
        <taxon>Ascomycota</taxon>
        <taxon>Pezizomycotina</taxon>
        <taxon>Eurotiomycetes</taxon>
        <taxon>Eurotiomycetidae</taxon>
        <taxon>Eurotiales</taxon>
        <taxon>Aspergillaceae</taxon>
        <taxon>Aspergillus</taxon>
        <taxon>Aspergillus subgen. Circumdati</taxon>
    </lineage>
</organism>
<comment type="caution">
    <text evidence="2">The sequence shown here is derived from an EMBL/GenBank/DDBJ whole genome shotgun (WGS) entry which is preliminary data.</text>
</comment>
<dbReference type="GeneID" id="36540123"/>
<dbReference type="Proteomes" id="UP000234254">
    <property type="component" value="Unassembled WGS sequence"/>
</dbReference>
<evidence type="ECO:0000256" key="1">
    <source>
        <dbReference type="SAM" id="Phobius"/>
    </source>
</evidence>
<dbReference type="VEuPathDB" id="FungiDB:P168DRAFT_117767"/>
<protein>
    <submittedName>
        <fullName evidence="2">Uncharacterized protein</fullName>
    </submittedName>
</protein>
<dbReference type="RefSeq" id="XP_024695315.1">
    <property type="nucleotide sequence ID" value="XM_024832602.1"/>
</dbReference>
<keyword evidence="1" id="KW-0812">Transmembrane</keyword>
<dbReference type="AlphaFoldDB" id="A0A2I1DA31"/>
<proteinExistence type="predicted"/>
<accession>A0A2I1DA31</accession>
<evidence type="ECO:0000313" key="2">
    <source>
        <dbReference type="EMBL" id="PKY06721.1"/>
    </source>
</evidence>
<keyword evidence="1" id="KW-1133">Transmembrane helix</keyword>
<keyword evidence="1" id="KW-0472">Membrane</keyword>
<feature type="transmembrane region" description="Helical" evidence="1">
    <location>
        <begin position="58"/>
        <end position="77"/>
    </location>
</feature>